<feature type="region of interest" description="Disordered" evidence="2">
    <location>
        <begin position="737"/>
        <end position="808"/>
    </location>
</feature>
<feature type="compositionally biased region" description="Acidic residues" evidence="2">
    <location>
        <begin position="90"/>
        <end position="108"/>
    </location>
</feature>
<evidence type="ECO:0000313" key="4">
    <source>
        <dbReference type="Proteomes" id="UP001295423"/>
    </source>
</evidence>
<reference evidence="3" key="1">
    <citation type="submission" date="2023-08" db="EMBL/GenBank/DDBJ databases">
        <authorList>
            <person name="Audoor S."/>
            <person name="Bilcke G."/>
        </authorList>
    </citation>
    <scope>NUCLEOTIDE SEQUENCE</scope>
</reference>
<dbReference type="AlphaFoldDB" id="A0AAD2JK11"/>
<feature type="compositionally biased region" description="Basic residues" evidence="2">
    <location>
        <begin position="11"/>
        <end position="20"/>
    </location>
</feature>
<evidence type="ECO:0000256" key="1">
    <source>
        <dbReference type="SAM" id="Coils"/>
    </source>
</evidence>
<evidence type="ECO:0000256" key="2">
    <source>
        <dbReference type="SAM" id="MobiDB-lite"/>
    </source>
</evidence>
<sequence>MKRISDGLFKNRARKPRRKDRTPAGDGDDEDVVQGEDYERSIADDDLSSTYSLNSSDGPLGKPKSRKKQLSAGLFKKKRTRKNRRRDETAVDEDFEDPEKIYDEDDVSDSSYASAPMRRPVAKRALNQEMDDSYHADEANTRWSVQADKQITKAYKASGGAGMVGDIDEGDDSDLYTSDEEENDDGGVVPEGSERTTQDETIPIEAPQKKDEILHGSESPTTVPASPAPSIGDGGKPKSKKKKVKGGALDDHLGKTKKKKKSGTSGSVSSKKSTKSTKSIKSPKSKKAKAKDKKTLDTIESQGEFESFAEIDKQSKTKSKKPKSIKKSKSKKKVTISGDDEIPVGESPDKKKPSSSIFIASNLLKEKIRNSLQSLTDNLDGSQRSSDSNHGKPSSSSRLPSFTFSSPNMMRTSRKTPMAPISPSIPENEPSESNHDPEVFSSCRQNPEEIDGKKIKAEAASKIRAFAMVLGKINDQKDFLAAFNGSESDDDKDDKNKPKMSKEEKKQEGKRFSTLLAELHKYETMLEKERNVWSQERYELKMKQESVEQLLNEEAEKNVELQSQLESLQDQLANGGEAAQVEDLKAKNLMLEAENDLLQQKNERNQETIASLVKEAESDLKRQVSVGVLGEGGSMELMEDDASDDWESGNQSGFMSMASLGGKAQGELLQLRSNLSRKDEALEQQAREMAKLEQELETLREKRHVSDLTHYVQNLETEKKFFVSEIEKLKKELASSRQREHQAATNAAAIANKSSPESNAGGWFSFGGGKDEKKDEKSNNIGPLTLSELSPKMAGEKPSRTVSEVLDDDKPRRLSDLLDF</sequence>
<feature type="compositionally biased region" description="Basic and acidic residues" evidence="2">
    <location>
        <begin position="493"/>
        <end position="511"/>
    </location>
</feature>
<feature type="compositionally biased region" description="Basic residues" evidence="2">
    <location>
        <begin position="316"/>
        <end position="334"/>
    </location>
</feature>
<feature type="region of interest" description="Disordered" evidence="2">
    <location>
        <begin position="483"/>
        <end position="511"/>
    </location>
</feature>
<feature type="coiled-coil region" evidence="1">
    <location>
        <begin position="544"/>
        <end position="615"/>
    </location>
</feature>
<organism evidence="3 4">
    <name type="scientific">Cylindrotheca closterium</name>
    <dbReference type="NCBI Taxonomy" id="2856"/>
    <lineage>
        <taxon>Eukaryota</taxon>
        <taxon>Sar</taxon>
        <taxon>Stramenopiles</taxon>
        <taxon>Ochrophyta</taxon>
        <taxon>Bacillariophyta</taxon>
        <taxon>Bacillariophyceae</taxon>
        <taxon>Bacillariophycidae</taxon>
        <taxon>Bacillariales</taxon>
        <taxon>Bacillariaceae</taxon>
        <taxon>Cylindrotheca</taxon>
    </lineage>
</organism>
<keyword evidence="1" id="KW-0175">Coiled coil</keyword>
<feature type="compositionally biased region" description="Basic residues" evidence="2">
    <location>
        <begin position="281"/>
        <end position="292"/>
    </location>
</feature>
<proteinExistence type="predicted"/>
<protein>
    <submittedName>
        <fullName evidence="3">Uncharacterized protein</fullName>
    </submittedName>
</protein>
<feature type="compositionally biased region" description="Low complexity" evidence="2">
    <location>
        <begin position="393"/>
        <end position="407"/>
    </location>
</feature>
<feature type="compositionally biased region" description="Basic residues" evidence="2">
    <location>
        <begin position="63"/>
        <end position="84"/>
    </location>
</feature>
<comment type="caution">
    <text evidence="3">The sequence shown here is derived from an EMBL/GenBank/DDBJ whole genome shotgun (WGS) entry which is preliminary data.</text>
</comment>
<dbReference type="Proteomes" id="UP001295423">
    <property type="component" value="Unassembled WGS sequence"/>
</dbReference>
<feature type="compositionally biased region" description="Low complexity" evidence="2">
    <location>
        <begin position="743"/>
        <end position="752"/>
    </location>
</feature>
<evidence type="ECO:0000313" key="3">
    <source>
        <dbReference type="EMBL" id="CAJ1956604.1"/>
    </source>
</evidence>
<feature type="compositionally biased region" description="Basic and acidic residues" evidence="2">
    <location>
        <begin position="769"/>
        <end position="778"/>
    </location>
</feature>
<feature type="compositionally biased region" description="Low complexity" evidence="2">
    <location>
        <begin position="263"/>
        <end position="280"/>
    </location>
</feature>
<accession>A0AAD2JK11</accession>
<feature type="compositionally biased region" description="Polar residues" evidence="2">
    <location>
        <begin position="48"/>
        <end position="57"/>
    </location>
</feature>
<feature type="region of interest" description="Disordered" evidence="2">
    <location>
        <begin position="374"/>
        <end position="452"/>
    </location>
</feature>
<feature type="region of interest" description="Disordered" evidence="2">
    <location>
        <begin position="1"/>
        <end position="356"/>
    </location>
</feature>
<gene>
    <name evidence="3" type="ORF">CYCCA115_LOCUS16313</name>
</gene>
<keyword evidence="4" id="KW-1185">Reference proteome</keyword>
<name>A0AAD2JK11_9STRA</name>
<feature type="compositionally biased region" description="Acidic residues" evidence="2">
    <location>
        <begin position="26"/>
        <end position="36"/>
    </location>
</feature>
<feature type="compositionally biased region" description="Polar residues" evidence="2">
    <location>
        <begin position="374"/>
        <end position="392"/>
    </location>
</feature>
<feature type="compositionally biased region" description="Acidic residues" evidence="2">
    <location>
        <begin position="166"/>
        <end position="185"/>
    </location>
</feature>
<feature type="compositionally biased region" description="Low complexity" evidence="2">
    <location>
        <begin position="217"/>
        <end position="230"/>
    </location>
</feature>
<dbReference type="EMBL" id="CAKOGP040001918">
    <property type="protein sequence ID" value="CAJ1956604.1"/>
    <property type="molecule type" value="Genomic_DNA"/>
</dbReference>